<dbReference type="InterPro" id="IPR017853">
    <property type="entry name" value="GH"/>
</dbReference>
<dbReference type="InterPro" id="IPR004193">
    <property type="entry name" value="Glyco_hydro_13_N"/>
</dbReference>
<comment type="catalytic activity">
    <reaction evidence="5">
        <text>Hydrolysis of (1-&gt;6)-alpha-D-glucosidic linkages in pullulan, amylopectin and glycogen, and in the alpha- and beta-limit dextrins of amylopectin and glycogen.</text>
        <dbReference type="EC" id="3.2.1.41"/>
    </reaction>
</comment>
<sequence>MMAIYSNQQGIASSFGSLFATVFRTKITQKRVALIALTSFTLLLSACGGGGGGGVGVSNSGGGVVTPPPAPVADTPPAAGVMRVHFYRSQGGEASWGVYSWQGPKVPSSGWPGSPFLFTTADGDGWGKHVDIPMDTTQTQMNYLISSPNAAGTDAAKDCASGNNTTVNLNANLATAGQEIWVVSGVCTAYSTEPPKPAAFNFSNARAVWLTSDTFVWPGASSTAQYQLTTALNGGLTVSSAGVVSGYDAQYPLTVVAAGFSSLPSAVQTKYPQYASATVLKLSTALTAAQIATIITGEVAIVQSSSSTTATDGTQLQLAPLLDSIYSPTQQSAAQTANLGVTFAADVPTFSVWAPTAKSVTLNIYPNATATTASATQTMTLNPATGIWSYTAPNTSWTNSAYYTYSVKVYSMYAAGGTVVTNTVADPYSVSLNGLDLTNPGNHHSMVLNLADSVAMPTGWNGQTLPATLDGTDSAIYELHLRDFSASDSSVSSAAAGKFAAFASANNSGNGMMHLSALAQAGLTHVHLLPAFEFATVDQLHCSSPTISPAIGAATSAATAVVAAQKSDCFNWGYDPLLYGAPQGSYSSNPNDGTTRVREFRDMVLGLHSIGLRVIMDVVYNHTTAAGQNTNSILDQIVPGYYYRLGASGNPNTASGAGPDLATENAMTEKLMIDTLARWASQYKVDGFRFDIMSLIPKQVMLDTQAALNQVALADGRRTANGPGIYLYGEGWGQSGLSFVNAQQANMAGTGIGTFNDRIRDAVRGGSPFDNSNGMVTHQGFINGLCYDNNDGSSCNTTAANLTSCASGSLNQQQCLFILQNRISVGLAGNLASFPLNSTTTGAQVDYFGSATGYTGTPQENIAYISVHDNETVFDVSQYKHPIATTTADRARAQVVGLSIVALAQGVPFFHGGDDMLRSKSMDSNSYDSGDYFNLINWSGSNNNWAVGAPPQNTGNNATNLSTMTPFLNNTALSPVSADISSTTLAFQDFLRIRKDSSMFRLKTAAAISSCVSFPDQGAQQAGLIVMKISGASGCGDSKYKSIIVLFNANKIAQNFTLSGAAGLTISLHPLQANGSDARVKTATFSSGNFSVPARTTAVFVQN</sequence>
<dbReference type="Pfam" id="PF11852">
    <property type="entry name" value="Pullul_strch_C"/>
    <property type="match status" value="1"/>
</dbReference>
<evidence type="ECO:0000256" key="7">
    <source>
        <dbReference type="ARBA" id="ARBA00029618"/>
    </source>
</evidence>
<keyword evidence="2" id="KW-0732">Signal</keyword>
<dbReference type="InterPro" id="IPR013780">
    <property type="entry name" value="Glyco_hydro_b"/>
</dbReference>
<accession>A0A4R5W473</accession>
<dbReference type="Gene3D" id="3.20.20.80">
    <property type="entry name" value="Glycosidases"/>
    <property type="match status" value="1"/>
</dbReference>
<dbReference type="Pfam" id="PF03714">
    <property type="entry name" value="PUD"/>
    <property type="match status" value="1"/>
</dbReference>
<dbReference type="EMBL" id="SMYL01000003">
    <property type="protein sequence ID" value="TDK66458.1"/>
    <property type="molecule type" value="Genomic_DNA"/>
</dbReference>
<dbReference type="Pfam" id="PF17967">
    <property type="entry name" value="Pullulanase_N2"/>
    <property type="match status" value="1"/>
</dbReference>
<dbReference type="InterPro" id="IPR013783">
    <property type="entry name" value="Ig-like_fold"/>
</dbReference>
<dbReference type="InterPro" id="IPR013784">
    <property type="entry name" value="Carb-bd-like_fold"/>
</dbReference>
<organism evidence="10 11">
    <name type="scientific">Sapientia aquatica</name>
    <dbReference type="NCBI Taxonomy" id="1549640"/>
    <lineage>
        <taxon>Bacteria</taxon>
        <taxon>Pseudomonadati</taxon>
        <taxon>Pseudomonadota</taxon>
        <taxon>Betaproteobacteria</taxon>
        <taxon>Burkholderiales</taxon>
        <taxon>Oxalobacteraceae</taxon>
        <taxon>Sapientia</taxon>
    </lineage>
</organism>
<evidence type="ECO:0000256" key="4">
    <source>
        <dbReference type="ARBA" id="ARBA00023295"/>
    </source>
</evidence>
<dbReference type="GO" id="GO:0051060">
    <property type="term" value="F:pullulanase activity"/>
    <property type="evidence" value="ECO:0007669"/>
    <property type="project" value="UniProtKB-EC"/>
</dbReference>
<dbReference type="Gene3D" id="2.60.40.1110">
    <property type="match status" value="1"/>
</dbReference>
<dbReference type="Proteomes" id="UP000294829">
    <property type="component" value="Unassembled WGS sequence"/>
</dbReference>
<dbReference type="InterPro" id="IPR014756">
    <property type="entry name" value="Ig_E-set"/>
</dbReference>
<dbReference type="SMART" id="SM00642">
    <property type="entry name" value="Aamy"/>
    <property type="match status" value="1"/>
</dbReference>
<dbReference type="PANTHER" id="PTHR43002">
    <property type="entry name" value="GLYCOGEN DEBRANCHING ENZYME"/>
    <property type="match status" value="1"/>
</dbReference>
<dbReference type="EC" id="3.2.1.41" evidence="6"/>
<dbReference type="NCBIfam" id="TIGR02103">
    <property type="entry name" value="pullul_strch"/>
    <property type="match status" value="1"/>
</dbReference>
<dbReference type="InterPro" id="IPR024561">
    <property type="entry name" value="Pullul_strch_C"/>
</dbReference>
<reference evidence="10 11" key="1">
    <citation type="submission" date="2019-03" db="EMBL/GenBank/DDBJ databases">
        <title>Sapientia aquatica gen. nov., sp. nov., isolated from a crater lake.</title>
        <authorList>
            <person name="Felfoldi T."/>
            <person name="Szabo A."/>
            <person name="Toth E."/>
            <person name="Schumann P."/>
            <person name="Keki Z."/>
            <person name="Marialigeti K."/>
            <person name="Mathe I."/>
        </authorList>
    </citation>
    <scope>NUCLEOTIDE SEQUENCE [LARGE SCALE GENOMIC DNA]</scope>
    <source>
        <strain evidence="10 11">SA-152</strain>
    </source>
</reference>
<dbReference type="InterPro" id="IPR040671">
    <property type="entry name" value="Pullulanase_N2"/>
</dbReference>
<dbReference type="Gene3D" id="2.60.40.1130">
    <property type="entry name" value="Rab geranylgeranyltransferase alpha-subunit, insert domain"/>
    <property type="match status" value="1"/>
</dbReference>
<dbReference type="Gene3D" id="2.60.40.1180">
    <property type="entry name" value="Golgi alpha-mannosidase II"/>
    <property type="match status" value="1"/>
</dbReference>
<evidence type="ECO:0000313" key="10">
    <source>
        <dbReference type="EMBL" id="TDK66458.1"/>
    </source>
</evidence>
<keyword evidence="3" id="KW-0378">Hydrolase</keyword>
<dbReference type="CDD" id="cd02860">
    <property type="entry name" value="E_set_Pullulanase"/>
    <property type="match status" value="1"/>
</dbReference>
<evidence type="ECO:0000313" key="11">
    <source>
        <dbReference type="Proteomes" id="UP000294829"/>
    </source>
</evidence>
<dbReference type="GO" id="GO:0030246">
    <property type="term" value="F:carbohydrate binding"/>
    <property type="evidence" value="ECO:0007669"/>
    <property type="project" value="InterPro"/>
</dbReference>
<comment type="similarity">
    <text evidence="1">Belongs to the glycosyl hydrolase 13 family.</text>
</comment>
<keyword evidence="4" id="KW-0326">Glycosidase</keyword>
<evidence type="ECO:0000256" key="3">
    <source>
        <dbReference type="ARBA" id="ARBA00022801"/>
    </source>
</evidence>
<proteinExistence type="inferred from homology"/>
<dbReference type="CDD" id="cd11341">
    <property type="entry name" value="AmyAc_Pullulanase_LD-like"/>
    <property type="match status" value="1"/>
</dbReference>
<dbReference type="InterPro" id="IPR011839">
    <property type="entry name" value="Pullul_strch"/>
</dbReference>
<comment type="caution">
    <text evidence="10">The sequence shown here is derived from an EMBL/GenBank/DDBJ whole genome shotgun (WGS) entry which is preliminary data.</text>
</comment>
<evidence type="ECO:0000256" key="5">
    <source>
        <dbReference type="ARBA" id="ARBA00023965"/>
    </source>
</evidence>
<evidence type="ECO:0000256" key="8">
    <source>
        <dbReference type="ARBA" id="ARBA00031076"/>
    </source>
</evidence>
<dbReference type="GO" id="GO:0005975">
    <property type="term" value="P:carbohydrate metabolic process"/>
    <property type="evidence" value="ECO:0007669"/>
    <property type="project" value="InterPro"/>
</dbReference>
<evidence type="ECO:0000256" key="2">
    <source>
        <dbReference type="ARBA" id="ARBA00022729"/>
    </source>
</evidence>
<dbReference type="Gene3D" id="2.60.40.10">
    <property type="entry name" value="Immunoglobulins"/>
    <property type="match status" value="1"/>
</dbReference>
<dbReference type="SUPFAM" id="SSF51445">
    <property type="entry name" value="(Trans)glycosidases"/>
    <property type="match status" value="1"/>
</dbReference>
<dbReference type="InterPro" id="IPR006047">
    <property type="entry name" value="GH13_cat_dom"/>
</dbReference>
<dbReference type="InterPro" id="IPR005323">
    <property type="entry name" value="CBM41_pullulanase"/>
</dbReference>
<evidence type="ECO:0000256" key="1">
    <source>
        <dbReference type="ARBA" id="ARBA00008061"/>
    </source>
</evidence>
<name>A0A4R5W473_9BURK</name>
<dbReference type="Pfam" id="PF02922">
    <property type="entry name" value="CBM_48"/>
    <property type="match status" value="1"/>
</dbReference>
<dbReference type="SUPFAM" id="SSF51011">
    <property type="entry name" value="Glycosyl hydrolase domain"/>
    <property type="match status" value="1"/>
</dbReference>
<dbReference type="SUPFAM" id="SSF49452">
    <property type="entry name" value="Starch-binding domain-like"/>
    <property type="match status" value="1"/>
</dbReference>
<evidence type="ECO:0000256" key="6">
    <source>
        <dbReference type="ARBA" id="ARBA00024062"/>
    </source>
</evidence>
<dbReference type="CDD" id="cd10315">
    <property type="entry name" value="CBM41_pullulanase"/>
    <property type="match status" value="1"/>
</dbReference>
<feature type="domain" description="Glycosyl hydrolase family 13 catalytic" evidence="9">
    <location>
        <begin position="568"/>
        <end position="939"/>
    </location>
</feature>
<gene>
    <name evidence="10" type="primary">pulA</name>
    <name evidence="10" type="ORF">E2I14_08285</name>
</gene>
<protein>
    <recommendedName>
        <fullName evidence="6">pullulanase</fullName>
        <ecNumber evidence="6">3.2.1.41</ecNumber>
    </recommendedName>
    <alternativeName>
        <fullName evidence="7">Alpha-dextrin endo-1,6-alpha-glucosidase</fullName>
    </alternativeName>
    <alternativeName>
        <fullName evidence="8">Pullulan 6-glucanohydrolase</fullName>
    </alternativeName>
</protein>
<dbReference type="SUPFAM" id="SSF81296">
    <property type="entry name" value="E set domains"/>
    <property type="match status" value="2"/>
</dbReference>
<keyword evidence="11" id="KW-1185">Reference proteome</keyword>
<evidence type="ECO:0000259" key="9">
    <source>
        <dbReference type="SMART" id="SM00642"/>
    </source>
</evidence>
<dbReference type="AlphaFoldDB" id="A0A4R5W473"/>